<dbReference type="PANTHER" id="PTHR47991">
    <property type="entry name" value="OXOGLUTARATE/IRON-DEPENDENT DIOXYGENASE"/>
    <property type="match status" value="1"/>
</dbReference>
<dbReference type="OrthoDB" id="288590at2759"/>
<dbReference type="InterPro" id="IPR050295">
    <property type="entry name" value="Plant_2OG-oxidoreductases"/>
</dbReference>
<evidence type="ECO:0000256" key="4">
    <source>
        <dbReference type="ARBA" id="ARBA00022723"/>
    </source>
</evidence>
<dbReference type="InterPro" id="IPR027443">
    <property type="entry name" value="IPNS-like_sf"/>
</dbReference>
<reference evidence="11" key="1">
    <citation type="journal article" date="2017" name="Nature">
        <title>The genome of Chenopodium quinoa.</title>
        <authorList>
            <person name="Jarvis D.E."/>
            <person name="Ho Y.S."/>
            <person name="Lightfoot D.J."/>
            <person name="Schmoeckel S.M."/>
            <person name="Li B."/>
            <person name="Borm T.J.A."/>
            <person name="Ohyanagi H."/>
            <person name="Mineta K."/>
            <person name="Michell C.T."/>
            <person name="Saber N."/>
            <person name="Kharbatia N.M."/>
            <person name="Rupper R.R."/>
            <person name="Sharp A.R."/>
            <person name="Dally N."/>
            <person name="Boughton B.A."/>
            <person name="Woo Y.H."/>
            <person name="Gao G."/>
            <person name="Schijlen E.G.W.M."/>
            <person name="Guo X."/>
            <person name="Momin A.A."/>
            <person name="Negrao S."/>
            <person name="Al-Babili S."/>
            <person name="Gehring C."/>
            <person name="Roessner U."/>
            <person name="Jung C."/>
            <person name="Murphy K."/>
            <person name="Arold S.T."/>
            <person name="Gojobori T."/>
            <person name="van der Linden C.G."/>
            <person name="van Loo E.N."/>
            <person name="Jellen E.N."/>
            <person name="Maughan P.J."/>
            <person name="Tester M."/>
        </authorList>
    </citation>
    <scope>NUCLEOTIDE SEQUENCE [LARGE SCALE GENOMIC DNA]</scope>
    <source>
        <strain evidence="11">cv. PI 614886</strain>
    </source>
</reference>
<proteinExistence type="inferred from homology"/>
<dbReference type="Pfam" id="PF14226">
    <property type="entry name" value="DIOX_N"/>
    <property type="match status" value="1"/>
</dbReference>
<evidence type="ECO:0000256" key="5">
    <source>
        <dbReference type="ARBA" id="ARBA00022896"/>
    </source>
</evidence>
<dbReference type="Gramene" id="AUR62033906-RA">
    <property type="protein sequence ID" value="AUR62033906-RA:cds"/>
    <property type="gene ID" value="AUR62033906"/>
</dbReference>
<dbReference type="SUPFAM" id="SSF51197">
    <property type="entry name" value="Clavaminate synthase-like"/>
    <property type="match status" value="1"/>
</dbReference>
<dbReference type="SMR" id="A0A803MRK5"/>
<keyword evidence="12" id="KW-1185">Reference proteome</keyword>
<dbReference type="FunFam" id="2.60.120.330:FF:000016">
    <property type="entry name" value="Naringenin,2-oxoglutarate 3-dioxygenase"/>
    <property type="match status" value="1"/>
</dbReference>
<evidence type="ECO:0000256" key="7">
    <source>
        <dbReference type="ARBA" id="ARBA00023004"/>
    </source>
</evidence>
<comment type="similarity">
    <text evidence="3 9">Belongs to the iron/ascorbate-dependent oxidoreductase family.</text>
</comment>
<sequence length="365" mass="41258">MAPTSAFVTPSTLAKETTLKDGYIIDERDKAMVAHNEFSDDIPVISLAGFDEDHPGGRREAILKKVVEACEEWGIFQLVDHGIDVELINDLTKYTKEFFALPDEEKLKYEMSPGKHKGGFLISSHLKGEAVANWRELVLFFTYPVQGRDYSRWPSKPEQWKAMVEAYGENMMSLSCKMFELLSEGLGLDKDAYAKSMGDISQHLVVNHYPKCPQPELAVGLKRHTDPSSITLLLQDHVGGLQATKDGGKTWITVRPIKNALVLNLGDHAYFMSNGRFKSADHQAIVNSNETRTSIAVFMNPAQDAKVYPLNIKDGEKSLLEEPITYAEMNNRHKNRYLEIVRLKKLAKEENWSQEELDLKLSQLN</sequence>
<dbReference type="Pfam" id="PF03171">
    <property type="entry name" value="2OG-FeII_Oxy"/>
    <property type="match status" value="1"/>
</dbReference>
<keyword evidence="4 9" id="KW-0479">Metal-binding</keyword>
<feature type="domain" description="Fe2OG dioxygenase" evidence="10">
    <location>
        <begin position="199"/>
        <end position="301"/>
    </location>
</feature>
<evidence type="ECO:0000256" key="6">
    <source>
        <dbReference type="ARBA" id="ARBA00023002"/>
    </source>
</evidence>
<dbReference type="InterPro" id="IPR005123">
    <property type="entry name" value="Oxoglu/Fe-dep_dioxygenase_dom"/>
</dbReference>
<dbReference type="AlphaFoldDB" id="A0A803MRK5"/>
<keyword evidence="6 9" id="KW-0560">Oxidoreductase</keyword>
<dbReference type="GeneID" id="110686440"/>
<comment type="cofactor">
    <cofactor evidence="1">
        <name>L-ascorbate</name>
        <dbReference type="ChEBI" id="CHEBI:38290"/>
    </cofactor>
</comment>
<keyword evidence="7 9" id="KW-0408">Iron</keyword>
<dbReference type="KEGG" id="cqi:110686440"/>
<dbReference type="GO" id="GO:0031418">
    <property type="term" value="F:L-ascorbic acid binding"/>
    <property type="evidence" value="ECO:0007669"/>
    <property type="project" value="UniProtKB-KW"/>
</dbReference>
<dbReference type="OMA" id="NTHAEMR"/>
<evidence type="ECO:0000256" key="3">
    <source>
        <dbReference type="ARBA" id="ARBA00008056"/>
    </source>
</evidence>
<evidence type="ECO:0000256" key="2">
    <source>
        <dbReference type="ARBA" id="ARBA00004966"/>
    </source>
</evidence>
<evidence type="ECO:0000256" key="8">
    <source>
        <dbReference type="ARBA" id="ARBA00023241"/>
    </source>
</evidence>
<dbReference type="PROSITE" id="PS51471">
    <property type="entry name" value="FE2OG_OXY"/>
    <property type="match status" value="1"/>
</dbReference>
<gene>
    <name evidence="11" type="primary">LOC110686440</name>
</gene>
<dbReference type="EnsemblPlants" id="AUR62033906-RA">
    <property type="protein sequence ID" value="AUR62033906-RA:cds"/>
    <property type="gene ID" value="AUR62033906"/>
</dbReference>
<evidence type="ECO:0000256" key="9">
    <source>
        <dbReference type="RuleBase" id="RU003682"/>
    </source>
</evidence>
<evidence type="ECO:0000313" key="12">
    <source>
        <dbReference type="Proteomes" id="UP000596660"/>
    </source>
</evidence>
<evidence type="ECO:0000259" key="10">
    <source>
        <dbReference type="PROSITE" id="PS51471"/>
    </source>
</evidence>
<name>A0A803MRK5_CHEQI</name>
<keyword evidence="5" id="KW-0847">Vitamin C</keyword>
<reference evidence="11" key="2">
    <citation type="submission" date="2021-03" db="UniProtKB">
        <authorList>
            <consortium name="EnsemblPlants"/>
        </authorList>
    </citation>
    <scope>IDENTIFICATION</scope>
</reference>
<comment type="pathway">
    <text evidence="2">Secondary metabolite biosynthesis; flavonoid biosynthesis.</text>
</comment>
<dbReference type="GO" id="GO:0016491">
    <property type="term" value="F:oxidoreductase activity"/>
    <property type="evidence" value="ECO:0007669"/>
    <property type="project" value="UniProtKB-KW"/>
</dbReference>
<dbReference type="InterPro" id="IPR026992">
    <property type="entry name" value="DIOX_N"/>
</dbReference>
<dbReference type="GO" id="GO:0009813">
    <property type="term" value="P:flavonoid biosynthetic process"/>
    <property type="evidence" value="ECO:0007669"/>
    <property type="project" value="UniProtKB-KW"/>
</dbReference>
<organism evidence="11 12">
    <name type="scientific">Chenopodium quinoa</name>
    <name type="common">Quinoa</name>
    <dbReference type="NCBI Taxonomy" id="63459"/>
    <lineage>
        <taxon>Eukaryota</taxon>
        <taxon>Viridiplantae</taxon>
        <taxon>Streptophyta</taxon>
        <taxon>Embryophyta</taxon>
        <taxon>Tracheophyta</taxon>
        <taxon>Spermatophyta</taxon>
        <taxon>Magnoliopsida</taxon>
        <taxon>eudicotyledons</taxon>
        <taxon>Gunneridae</taxon>
        <taxon>Pentapetalae</taxon>
        <taxon>Caryophyllales</taxon>
        <taxon>Chenopodiaceae</taxon>
        <taxon>Chenopodioideae</taxon>
        <taxon>Atripliceae</taxon>
        <taxon>Chenopodium</taxon>
    </lineage>
</organism>
<protein>
    <recommendedName>
        <fullName evidence="10">Fe2OG dioxygenase domain-containing protein</fullName>
    </recommendedName>
</protein>
<dbReference type="InterPro" id="IPR044861">
    <property type="entry name" value="IPNS-like_FE2OG_OXY"/>
</dbReference>
<evidence type="ECO:0000256" key="1">
    <source>
        <dbReference type="ARBA" id="ARBA00001961"/>
    </source>
</evidence>
<dbReference type="Gene3D" id="2.60.120.330">
    <property type="entry name" value="B-lactam Antibiotic, Isopenicillin N Synthase, Chain"/>
    <property type="match status" value="1"/>
</dbReference>
<accession>A0A803MRK5</accession>
<evidence type="ECO:0000313" key="11">
    <source>
        <dbReference type="EnsemblPlants" id="AUR62033906-RA:cds"/>
    </source>
</evidence>
<dbReference type="RefSeq" id="XP_021718754.1">
    <property type="nucleotide sequence ID" value="XM_021863062.1"/>
</dbReference>
<keyword evidence="8" id="KW-0284">Flavonoid biosynthesis</keyword>
<dbReference type="Proteomes" id="UP000596660">
    <property type="component" value="Unplaced"/>
</dbReference>
<dbReference type="GO" id="GO:0046872">
    <property type="term" value="F:metal ion binding"/>
    <property type="evidence" value="ECO:0007669"/>
    <property type="project" value="UniProtKB-KW"/>
</dbReference>